<evidence type="ECO:0000256" key="1">
    <source>
        <dbReference type="ARBA" id="ARBA00004401"/>
    </source>
</evidence>
<dbReference type="GO" id="GO:0005789">
    <property type="term" value="C:endoplasmic reticulum membrane"/>
    <property type="evidence" value="ECO:0007669"/>
    <property type="project" value="UniProtKB-SubCell"/>
</dbReference>
<evidence type="ECO:0000256" key="5">
    <source>
        <dbReference type="ARBA" id="ARBA00014380"/>
    </source>
</evidence>
<comment type="similarity">
    <text evidence="4">Belongs to the TMEM98 family.</text>
</comment>
<dbReference type="InterPro" id="IPR029668">
    <property type="entry name" value="TMEM98"/>
</dbReference>
<dbReference type="GO" id="GO:0005576">
    <property type="term" value="C:extracellular region"/>
    <property type="evidence" value="ECO:0007669"/>
    <property type="project" value="UniProtKB-SubCell"/>
</dbReference>
<evidence type="ECO:0000256" key="12">
    <source>
        <dbReference type="SAM" id="Phobius"/>
    </source>
</evidence>
<dbReference type="GO" id="GO:0005886">
    <property type="term" value="C:plasma membrane"/>
    <property type="evidence" value="ECO:0007669"/>
    <property type="project" value="UniProtKB-SubCell"/>
</dbReference>
<keyword evidence="14" id="KW-1185">Reference proteome</keyword>
<proteinExistence type="inferred from homology"/>
<name>A0A8K0KKG3_LADFU</name>
<dbReference type="AlphaFoldDB" id="A0A8K0KKG3"/>
<sequence length="249" mass="27736">METVVAFAIGVLATVFVGSLAVLLILCRRYGPCKLKTIPFGKYGAEESRPDVRLIKDETNCSTAEERIPNKLDPNEVELGEVRLHPDLERILWEAEEEGGQWIGDASGLVPHCLAIFRTCHLLTHCLAPIAASSSDSQLTRKIEEVARNISPRVDDVVRSMYPPLDPIVLEARVSALVYAVAHLADLVLRHQPKPHQHHHKSNKTQAIFNQYVWAEQILAGVQSHLLALREAALNHEAQNHLLSPELLQ</sequence>
<keyword evidence="11 12" id="KW-0472">Membrane</keyword>
<keyword evidence="9" id="KW-0256">Endoplasmic reticulum</keyword>
<evidence type="ECO:0000256" key="10">
    <source>
        <dbReference type="ARBA" id="ARBA00022989"/>
    </source>
</evidence>
<organism evidence="13 14">
    <name type="scientific">Ladona fulva</name>
    <name type="common">Scarce chaser dragonfly</name>
    <name type="synonym">Libellula fulva</name>
    <dbReference type="NCBI Taxonomy" id="123851"/>
    <lineage>
        <taxon>Eukaryota</taxon>
        <taxon>Metazoa</taxon>
        <taxon>Ecdysozoa</taxon>
        <taxon>Arthropoda</taxon>
        <taxon>Hexapoda</taxon>
        <taxon>Insecta</taxon>
        <taxon>Pterygota</taxon>
        <taxon>Palaeoptera</taxon>
        <taxon>Odonata</taxon>
        <taxon>Epiprocta</taxon>
        <taxon>Anisoptera</taxon>
        <taxon>Libelluloidea</taxon>
        <taxon>Libellulidae</taxon>
        <taxon>Ladona</taxon>
    </lineage>
</organism>
<dbReference type="OrthoDB" id="5978425at2759"/>
<reference evidence="13" key="2">
    <citation type="submission" date="2017-10" db="EMBL/GenBank/DDBJ databases">
        <title>Ladona fulva Genome sequencing and assembly.</title>
        <authorList>
            <person name="Murali S."/>
            <person name="Richards S."/>
            <person name="Bandaranaike D."/>
            <person name="Bellair M."/>
            <person name="Blankenburg K."/>
            <person name="Chao H."/>
            <person name="Dinh H."/>
            <person name="Doddapaneni H."/>
            <person name="Dugan-Rocha S."/>
            <person name="Elkadiri S."/>
            <person name="Gnanaolivu R."/>
            <person name="Hernandez B."/>
            <person name="Skinner E."/>
            <person name="Javaid M."/>
            <person name="Lee S."/>
            <person name="Li M."/>
            <person name="Ming W."/>
            <person name="Munidasa M."/>
            <person name="Muniz J."/>
            <person name="Nguyen L."/>
            <person name="Hughes D."/>
            <person name="Osuji N."/>
            <person name="Pu L.-L."/>
            <person name="Puazo M."/>
            <person name="Qu C."/>
            <person name="Quiroz J."/>
            <person name="Raj R."/>
            <person name="Weissenberger G."/>
            <person name="Xin Y."/>
            <person name="Zou X."/>
            <person name="Han Y."/>
            <person name="Worley K."/>
            <person name="Muzny D."/>
            <person name="Gibbs R."/>
        </authorList>
    </citation>
    <scope>NUCLEOTIDE SEQUENCE</scope>
    <source>
        <strain evidence="13">Sampled in the wild</strain>
    </source>
</reference>
<feature type="transmembrane region" description="Helical" evidence="12">
    <location>
        <begin position="6"/>
        <end position="26"/>
    </location>
</feature>
<accession>A0A8K0KKG3</accession>
<keyword evidence="7" id="KW-0964">Secreted</keyword>
<protein>
    <recommendedName>
        <fullName evidence="5">Transmembrane protein 98</fullName>
    </recommendedName>
</protein>
<dbReference type="PANTHER" id="PTHR32510">
    <property type="entry name" value="TRANSMEMBRANE PROTEIN 98"/>
    <property type="match status" value="1"/>
</dbReference>
<evidence type="ECO:0000313" key="14">
    <source>
        <dbReference type="Proteomes" id="UP000792457"/>
    </source>
</evidence>
<evidence type="ECO:0000313" key="13">
    <source>
        <dbReference type="EMBL" id="KAG8236911.1"/>
    </source>
</evidence>
<evidence type="ECO:0000256" key="7">
    <source>
        <dbReference type="ARBA" id="ARBA00022525"/>
    </source>
</evidence>
<dbReference type="EMBL" id="KZ309092">
    <property type="protein sequence ID" value="KAG8236911.1"/>
    <property type="molecule type" value="Genomic_DNA"/>
</dbReference>
<comment type="subcellular location">
    <subcellularLocation>
        <location evidence="1">Cell membrane</location>
        <topology evidence="1">Single-pass type II membrane protein</topology>
    </subcellularLocation>
    <subcellularLocation>
        <location evidence="3">Endoplasmic reticulum membrane</location>
        <topology evidence="3">Single-pass type II membrane protein</topology>
    </subcellularLocation>
    <subcellularLocation>
        <location evidence="2">Secreted</location>
        <location evidence="2">Extracellular exosome</location>
    </subcellularLocation>
</comment>
<keyword evidence="8 12" id="KW-0812">Transmembrane</keyword>
<evidence type="ECO:0000256" key="4">
    <source>
        <dbReference type="ARBA" id="ARBA00011024"/>
    </source>
</evidence>
<evidence type="ECO:0000256" key="8">
    <source>
        <dbReference type="ARBA" id="ARBA00022692"/>
    </source>
</evidence>
<dbReference type="Proteomes" id="UP000792457">
    <property type="component" value="Unassembled WGS sequence"/>
</dbReference>
<keyword evidence="6" id="KW-1003">Cell membrane</keyword>
<evidence type="ECO:0000256" key="9">
    <source>
        <dbReference type="ARBA" id="ARBA00022824"/>
    </source>
</evidence>
<evidence type="ECO:0000256" key="11">
    <source>
        <dbReference type="ARBA" id="ARBA00023136"/>
    </source>
</evidence>
<gene>
    <name evidence="13" type="ORF">J437_LFUL015237</name>
</gene>
<reference evidence="13" key="1">
    <citation type="submission" date="2013-04" db="EMBL/GenBank/DDBJ databases">
        <authorList>
            <person name="Qu J."/>
            <person name="Murali S.C."/>
            <person name="Bandaranaike D."/>
            <person name="Bellair M."/>
            <person name="Blankenburg K."/>
            <person name="Chao H."/>
            <person name="Dinh H."/>
            <person name="Doddapaneni H."/>
            <person name="Downs B."/>
            <person name="Dugan-Rocha S."/>
            <person name="Elkadiri S."/>
            <person name="Gnanaolivu R.D."/>
            <person name="Hernandez B."/>
            <person name="Javaid M."/>
            <person name="Jayaseelan J.C."/>
            <person name="Lee S."/>
            <person name="Li M."/>
            <person name="Ming W."/>
            <person name="Munidasa M."/>
            <person name="Muniz J."/>
            <person name="Nguyen L."/>
            <person name="Ongeri F."/>
            <person name="Osuji N."/>
            <person name="Pu L.-L."/>
            <person name="Puazo M."/>
            <person name="Qu C."/>
            <person name="Quiroz J."/>
            <person name="Raj R."/>
            <person name="Weissenberger G."/>
            <person name="Xin Y."/>
            <person name="Zou X."/>
            <person name="Han Y."/>
            <person name="Richards S."/>
            <person name="Worley K."/>
            <person name="Muzny D."/>
            <person name="Gibbs R."/>
        </authorList>
    </citation>
    <scope>NUCLEOTIDE SEQUENCE</scope>
    <source>
        <strain evidence="13">Sampled in the wild</strain>
    </source>
</reference>
<evidence type="ECO:0000256" key="3">
    <source>
        <dbReference type="ARBA" id="ARBA00004648"/>
    </source>
</evidence>
<dbReference type="Gene3D" id="1.20.1410.10">
    <property type="entry name" value="I/LWEQ domain"/>
    <property type="match status" value="1"/>
</dbReference>
<dbReference type="PANTHER" id="PTHR32510:SF3">
    <property type="entry name" value="TRANSMEMBRANE PROTEIN 98"/>
    <property type="match status" value="1"/>
</dbReference>
<keyword evidence="10 12" id="KW-1133">Transmembrane helix</keyword>
<comment type="caution">
    <text evidence="13">The sequence shown here is derived from an EMBL/GenBank/DDBJ whole genome shotgun (WGS) entry which is preliminary data.</text>
</comment>
<evidence type="ECO:0000256" key="6">
    <source>
        <dbReference type="ARBA" id="ARBA00022475"/>
    </source>
</evidence>
<evidence type="ECO:0000256" key="2">
    <source>
        <dbReference type="ARBA" id="ARBA00004550"/>
    </source>
</evidence>